<proteinExistence type="predicted"/>
<feature type="compositionally biased region" description="Basic and acidic residues" evidence="1">
    <location>
        <begin position="488"/>
        <end position="513"/>
    </location>
</feature>
<dbReference type="AlphaFoldDB" id="A0A310SNA3"/>
<feature type="compositionally biased region" description="Acidic residues" evidence="1">
    <location>
        <begin position="238"/>
        <end position="251"/>
    </location>
</feature>
<gene>
    <name evidence="2" type="ORF">WN48_02797</name>
</gene>
<feature type="region of interest" description="Disordered" evidence="1">
    <location>
        <begin position="8"/>
        <end position="170"/>
    </location>
</feature>
<dbReference type="EMBL" id="KQ761783">
    <property type="protein sequence ID" value="OAD56998.1"/>
    <property type="molecule type" value="Genomic_DNA"/>
</dbReference>
<feature type="non-terminal residue" evidence="2">
    <location>
        <position position="1"/>
    </location>
</feature>
<feature type="region of interest" description="Disordered" evidence="1">
    <location>
        <begin position="319"/>
        <end position="406"/>
    </location>
</feature>
<evidence type="ECO:0000313" key="3">
    <source>
        <dbReference type="Proteomes" id="UP000250275"/>
    </source>
</evidence>
<feature type="region of interest" description="Disordered" evidence="1">
    <location>
        <begin position="182"/>
        <end position="297"/>
    </location>
</feature>
<accession>A0A310SNA3</accession>
<reference evidence="2 3" key="1">
    <citation type="submission" date="2015-07" db="EMBL/GenBank/DDBJ databases">
        <title>The genome of Eufriesea mexicana.</title>
        <authorList>
            <person name="Pan H."/>
            <person name="Kapheim K."/>
        </authorList>
    </citation>
    <scope>NUCLEOTIDE SEQUENCE [LARGE SCALE GENOMIC DNA]</scope>
    <source>
        <strain evidence="2">0111107269</strain>
        <tissue evidence="2">Whole body</tissue>
    </source>
</reference>
<feature type="compositionally biased region" description="Low complexity" evidence="1">
    <location>
        <begin position="140"/>
        <end position="170"/>
    </location>
</feature>
<feature type="region of interest" description="Disordered" evidence="1">
    <location>
        <begin position="486"/>
        <end position="577"/>
    </location>
</feature>
<feature type="compositionally biased region" description="Basic and acidic residues" evidence="1">
    <location>
        <begin position="526"/>
        <end position="558"/>
    </location>
</feature>
<feature type="compositionally biased region" description="Basic and acidic residues" evidence="1">
    <location>
        <begin position="104"/>
        <end position="123"/>
    </location>
</feature>
<evidence type="ECO:0000313" key="2">
    <source>
        <dbReference type="EMBL" id="OAD56998.1"/>
    </source>
</evidence>
<feature type="compositionally biased region" description="Acidic residues" evidence="1">
    <location>
        <begin position="394"/>
        <end position="406"/>
    </location>
</feature>
<dbReference type="Proteomes" id="UP000250275">
    <property type="component" value="Unassembled WGS sequence"/>
</dbReference>
<feature type="compositionally biased region" description="Acidic residues" evidence="1">
    <location>
        <begin position="268"/>
        <end position="282"/>
    </location>
</feature>
<feature type="compositionally biased region" description="Polar residues" evidence="1">
    <location>
        <begin position="26"/>
        <end position="46"/>
    </location>
</feature>
<evidence type="ECO:0000256" key="1">
    <source>
        <dbReference type="SAM" id="MobiDB-lite"/>
    </source>
</evidence>
<feature type="compositionally biased region" description="Basic and acidic residues" evidence="1">
    <location>
        <begin position="47"/>
        <end position="61"/>
    </location>
</feature>
<feature type="region of interest" description="Disordered" evidence="1">
    <location>
        <begin position="437"/>
        <end position="456"/>
    </location>
</feature>
<dbReference type="OrthoDB" id="410721at2759"/>
<sequence length="649" mass="72349">LYFRIYVNTGYGGTPSQDSPEESPIIGSNFTTTAVREPTESSQTTRESQKQDEEKESRSAESIDSMIKGSRENNHLAQWVRNSHQIPPPDHEEVPIEEWTAEELAARAPRESGNESRRERNATAEDIITEVISSDVEQQSTASSASLSTVKSNSVTAKKNGSLGSSKENSISSINICRRCHRSGCPTPPLARDPFSPLPPKISVVPPTPDLCTRHRLRNGAHDSPERNSPGYTPADGNTEDGSGDDLDCEGEPPYRALRRFGTVSSLDQDDEIEEQGDDDNRDTESPPAGLRSWTARASNYVVGKRSALLEQLGEGIGGYLLQSPVPPERTEFSLDPNDEEGTTSGATSGDDIWGTPTSGGPDDESFTTSSSPPVGTGNVVAFGEDNYGLNLSAEDDADQESENEDCNLSELNMDQLLGSGSLSSLRCFMGRQRLEPLLEEDDSSGSAKDQEDKEFRRKIVNLHRKLSDVEDTCVTETVSSDTVNISKDAERLKELESVARRAEETRENRNAEQAEAEGYSSTEFGDARNRRYNRRGEMQHERRRRIELFQRKTNKLEEDSDDQNDSSPSRTTEKNFLNRLRIKRRSMKLLSFLSGKAADRSQEERAARLLRMYMPEKGSKAQNTISIHHTSRDRRFWKLRSRRRTNST</sequence>
<protein>
    <submittedName>
        <fullName evidence="2">Uncharacterized protein</fullName>
    </submittedName>
</protein>
<feature type="non-terminal residue" evidence="2">
    <location>
        <position position="649"/>
    </location>
</feature>
<feature type="compositionally biased region" description="Pro residues" evidence="1">
    <location>
        <begin position="186"/>
        <end position="200"/>
    </location>
</feature>
<organism evidence="2 3">
    <name type="scientific">Eufriesea mexicana</name>
    <dbReference type="NCBI Taxonomy" id="516756"/>
    <lineage>
        <taxon>Eukaryota</taxon>
        <taxon>Metazoa</taxon>
        <taxon>Ecdysozoa</taxon>
        <taxon>Arthropoda</taxon>
        <taxon>Hexapoda</taxon>
        <taxon>Insecta</taxon>
        <taxon>Pterygota</taxon>
        <taxon>Neoptera</taxon>
        <taxon>Endopterygota</taxon>
        <taxon>Hymenoptera</taxon>
        <taxon>Apocrita</taxon>
        <taxon>Aculeata</taxon>
        <taxon>Apoidea</taxon>
        <taxon>Anthophila</taxon>
        <taxon>Apidae</taxon>
        <taxon>Eufriesea</taxon>
    </lineage>
</organism>
<name>A0A310SNA3_9HYME</name>
<keyword evidence="3" id="KW-1185">Reference proteome</keyword>